<dbReference type="InterPro" id="IPR052519">
    <property type="entry name" value="Euk-type_GlcNAc_Kinase"/>
</dbReference>
<proteinExistence type="predicted"/>
<dbReference type="Gene3D" id="3.30.420.40">
    <property type="match status" value="2"/>
</dbReference>
<dbReference type="PANTHER" id="PTHR43190:SF3">
    <property type="entry name" value="N-ACETYL-D-GLUCOSAMINE KINASE"/>
    <property type="match status" value="1"/>
</dbReference>
<keyword evidence="3" id="KW-1185">Reference proteome</keyword>
<dbReference type="SUPFAM" id="SSF53067">
    <property type="entry name" value="Actin-like ATPase domain"/>
    <property type="match status" value="1"/>
</dbReference>
<dbReference type="InterPro" id="IPR043129">
    <property type="entry name" value="ATPase_NBD"/>
</dbReference>
<comment type="caution">
    <text evidence="2">The sequence shown here is derived from an EMBL/GenBank/DDBJ whole genome shotgun (WGS) entry which is preliminary data.</text>
</comment>
<evidence type="ECO:0000313" key="2">
    <source>
        <dbReference type="EMBL" id="RAP78246.1"/>
    </source>
</evidence>
<protein>
    <submittedName>
        <fullName evidence="2">ATPase</fullName>
    </submittedName>
</protein>
<accession>A0A328UE72</accession>
<feature type="domain" description="ATPase BadF/BadG/BcrA/BcrD type" evidence="1">
    <location>
        <begin position="7"/>
        <end position="301"/>
    </location>
</feature>
<dbReference type="Pfam" id="PF01869">
    <property type="entry name" value="BcrAD_BadFG"/>
    <property type="match status" value="1"/>
</dbReference>
<gene>
    <name evidence="2" type="ORF">DL346_07410</name>
</gene>
<sequence>MAERIVIGIDGGGTTTRIMAVDPQGRMLAYAEEGSSNPDKDPNAKEHVQEGIRKALSEANVDSGDVIALCAGFAGFDNDDDSSWAAEFTALPGLSCPKVLVNDAVVAHAGALMNQPGIVAISGTGSTIFGVNEDGRHLCNYDFHHYAPTAARFLAYDAVYQIIAGNIGEQDESFVQAALDYWNVASISELAMVGASGFIADYVERTLKFGRMGPMVTAAAREGCPVAQNVCGTAVTALNDGIRLLGRCFASDVVNVALIGSVARDPYVQAKLEQALSHPTNKSYRVVEPALPPAAGAILMAMEKAGISAGSQFIEQLKNQIPA</sequence>
<dbReference type="EMBL" id="QLUW01000001">
    <property type="protein sequence ID" value="RAP78246.1"/>
    <property type="molecule type" value="Genomic_DNA"/>
</dbReference>
<reference evidence="2 3" key="1">
    <citation type="submission" date="2018-06" db="EMBL/GenBank/DDBJ databases">
        <title>Paenibacillus montanisoli sp. nov., isolated from mountain area soil.</title>
        <authorList>
            <person name="Wu M."/>
        </authorList>
    </citation>
    <scope>NUCLEOTIDE SEQUENCE [LARGE SCALE GENOMIC DNA]</scope>
    <source>
        <strain evidence="2 3">RA17</strain>
    </source>
</reference>
<evidence type="ECO:0000259" key="1">
    <source>
        <dbReference type="Pfam" id="PF01869"/>
    </source>
</evidence>
<evidence type="ECO:0000313" key="3">
    <source>
        <dbReference type="Proteomes" id="UP000249260"/>
    </source>
</evidence>
<dbReference type="Proteomes" id="UP000249260">
    <property type="component" value="Unassembled WGS sequence"/>
</dbReference>
<dbReference type="PANTHER" id="PTHR43190">
    <property type="entry name" value="N-ACETYL-D-GLUCOSAMINE KINASE"/>
    <property type="match status" value="1"/>
</dbReference>
<organism evidence="2 3">
    <name type="scientific">Paenibacillus montanisoli</name>
    <dbReference type="NCBI Taxonomy" id="2081970"/>
    <lineage>
        <taxon>Bacteria</taxon>
        <taxon>Bacillati</taxon>
        <taxon>Bacillota</taxon>
        <taxon>Bacilli</taxon>
        <taxon>Bacillales</taxon>
        <taxon>Paenibacillaceae</taxon>
        <taxon>Paenibacillus</taxon>
    </lineage>
</organism>
<dbReference type="RefSeq" id="WP_112881369.1">
    <property type="nucleotide sequence ID" value="NZ_QLUW01000001.1"/>
</dbReference>
<dbReference type="OrthoDB" id="9772633at2"/>
<name>A0A328UE72_9BACL</name>
<dbReference type="InterPro" id="IPR002731">
    <property type="entry name" value="ATPase_BadF"/>
</dbReference>
<dbReference type="AlphaFoldDB" id="A0A328UE72"/>